<keyword evidence="11" id="KW-1185">Reference proteome</keyword>
<dbReference type="Pfam" id="PF12698">
    <property type="entry name" value="ABC2_membrane_3"/>
    <property type="match status" value="1"/>
</dbReference>
<evidence type="ECO:0000256" key="3">
    <source>
        <dbReference type="ARBA" id="ARBA00022448"/>
    </source>
</evidence>
<keyword evidence="3" id="KW-0813">Transport</keyword>
<keyword evidence="6 8" id="KW-1133">Transmembrane helix</keyword>
<evidence type="ECO:0000256" key="8">
    <source>
        <dbReference type="SAM" id="Phobius"/>
    </source>
</evidence>
<accession>A0ABW4QHT6</accession>
<reference evidence="11" key="1">
    <citation type="journal article" date="2019" name="Int. J. Syst. Evol. Microbiol.">
        <title>The Global Catalogue of Microorganisms (GCM) 10K type strain sequencing project: providing services to taxonomists for standard genome sequencing and annotation.</title>
        <authorList>
            <consortium name="The Broad Institute Genomics Platform"/>
            <consortium name="The Broad Institute Genome Sequencing Center for Infectious Disease"/>
            <person name="Wu L."/>
            <person name="Ma J."/>
        </authorList>
    </citation>
    <scope>NUCLEOTIDE SEQUENCE [LARGE SCALE GENOMIC DNA]</scope>
    <source>
        <strain evidence="11">CGMCC 1.15475</strain>
    </source>
</reference>
<comment type="subcellular location">
    <subcellularLocation>
        <location evidence="1">Cell membrane</location>
        <topology evidence="1">Multi-pass membrane protein</topology>
    </subcellularLocation>
</comment>
<evidence type="ECO:0000313" key="10">
    <source>
        <dbReference type="EMBL" id="MFD1863161.1"/>
    </source>
</evidence>
<evidence type="ECO:0000259" key="9">
    <source>
        <dbReference type="PROSITE" id="PS51012"/>
    </source>
</evidence>
<evidence type="ECO:0000256" key="4">
    <source>
        <dbReference type="ARBA" id="ARBA00022475"/>
    </source>
</evidence>
<keyword evidence="7 8" id="KW-0472">Membrane</keyword>
<feature type="transmembrane region" description="Helical" evidence="8">
    <location>
        <begin position="315"/>
        <end position="337"/>
    </location>
</feature>
<feature type="transmembrane region" description="Helical" evidence="8">
    <location>
        <begin position="21"/>
        <end position="39"/>
    </location>
</feature>
<gene>
    <name evidence="10" type="ORF">ACFSDB_09470</name>
</gene>
<dbReference type="PANTHER" id="PTHR30294:SF38">
    <property type="entry name" value="TRANSPORT PERMEASE PROTEIN"/>
    <property type="match status" value="1"/>
</dbReference>
<comment type="caution">
    <text evidence="10">The sequence shown here is derived from an EMBL/GenBank/DDBJ whole genome shotgun (WGS) entry which is preliminary data.</text>
</comment>
<evidence type="ECO:0000256" key="2">
    <source>
        <dbReference type="ARBA" id="ARBA00007783"/>
    </source>
</evidence>
<dbReference type="EMBL" id="JBHUFW010000005">
    <property type="protein sequence ID" value="MFD1863161.1"/>
    <property type="molecule type" value="Genomic_DNA"/>
</dbReference>
<evidence type="ECO:0000256" key="5">
    <source>
        <dbReference type="ARBA" id="ARBA00022692"/>
    </source>
</evidence>
<dbReference type="InterPro" id="IPR047817">
    <property type="entry name" value="ABC2_TM_bact-type"/>
</dbReference>
<protein>
    <submittedName>
        <fullName evidence="10">ABC transporter permease</fullName>
    </submittedName>
</protein>
<feature type="transmembrane region" description="Helical" evidence="8">
    <location>
        <begin position="232"/>
        <end position="252"/>
    </location>
</feature>
<name>A0ABW4QHT6_9BACL</name>
<feature type="domain" description="ABC transmembrane type-2" evidence="9">
    <location>
        <begin position="104"/>
        <end position="340"/>
    </location>
</feature>
<comment type="similarity">
    <text evidence="2">Belongs to the ABC-2 integral membrane protein family.</text>
</comment>
<feature type="transmembrane region" description="Helical" evidence="8">
    <location>
        <begin position="193"/>
        <end position="220"/>
    </location>
</feature>
<feature type="transmembrane region" description="Helical" evidence="8">
    <location>
        <begin position="259"/>
        <end position="277"/>
    </location>
</feature>
<dbReference type="InterPro" id="IPR051449">
    <property type="entry name" value="ABC-2_transporter_component"/>
</dbReference>
<evidence type="ECO:0000313" key="11">
    <source>
        <dbReference type="Proteomes" id="UP001597273"/>
    </source>
</evidence>
<keyword evidence="4" id="KW-1003">Cell membrane</keyword>
<organism evidence="10 11">
    <name type="scientific">Planococcus chinensis</name>
    <dbReference type="NCBI Taxonomy" id="272917"/>
    <lineage>
        <taxon>Bacteria</taxon>
        <taxon>Bacillati</taxon>
        <taxon>Bacillota</taxon>
        <taxon>Bacilli</taxon>
        <taxon>Bacillales</taxon>
        <taxon>Caryophanaceae</taxon>
        <taxon>Planococcus</taxon>
    </lineage>
</organism>
<keyword evidence="5 8" id="KW-0812">Transmembrane</keyword>
<evidence type="ECO:0000256" key="1">
    <source>
        <dbReference type="ARBA" id="ARBA00004651"/>
    </source>
</evidence>
<evidence type="ECO:0000256" key="6">
    <source>
        <dbReference type="ARBA" id="ARBA00022989"/>
    </source>
</evidence>
<dbReference type="PROSITE" id="PS51012">
    <property type="entry name" value="ABC_TM2"/>
    <property type="match status" value="1"/>
</dbReference>
<proteinExistence type="inferred from homology"/>
<feature type="transmembrane region" description="Helical" evidence="8">
    <location>
        <begin position="149"/>
        <end position="172"/>
    </location>
</feature>
<dbReference type="Proteomes" id="UP001597273">
    <property type="component" value="Unassembled WGS sequence"/>
</dbReference>
<sequence length="342" mass="37200">MRILAVIKRIIKQLLRDKRTLALLFVAPLFILTLMYFFFGGETVVPDLGAVDIDERLAEALEEQDINVIALDEADRQDVIDNDLDGLLVSEGGGLRLTLQNDEPGTAKALLAKVSQTAAMQSFSQGMPPAGLAEADYIYGSEDTVFFDVLSPVLIGFFVFFFVFLISGIGLLKERVSGTLERLMATPIRKSELITAYLAGFGLFAVIQTVIVVAFSIFVLDVVLAGSVWHVLLINLLLALVALSLGILLSTFAASEFQMVQFIPLVVVPQIFFAGIFPVEGLADWLQAIGKVMPIYYAADALKAVMYKGLGFDAIAGDLLALAVFAAVFITLNIFALKRHRA</sequence>
<evidence type="ECO:0000256" key="7">
    <source>
        <dbReference type="ARBA" id="ARBA00023136"/>
    </source>
</evidence>
<dbReference type="PANTHER" id="PTHR30294">
    <property type="entry name" value="MEMBRANE COMPONENT OF ABC TRANSPORTER YHHJ-RELATED"/>
    <property type="match status" value="1"/>
</dbReference>
<dbReference type="InterPro" id="IPR013525">
    <property type="entry name" value="ABC2_TM"/>
</dbReference>
<dbReference type="RefSeq" id="WP_204892056.1">
    <property type="nucleotide sequence ID" value="NZ_JBHUFW010000005.1"/>
</dbReference>